<name>A0A419X2W7_9BACT</name>
<dbReference type="PANTHER" id="PTHR12789:SF0">
    <property type="entry name" value="DENSITY-REGULATED PROTEIN"/>
    <property type="match status" value="1"/>
</dbReference>
<evidence type="ECO:0000313" key="6">
    <source>
        <dbReference type="Proteomes" id="UP000284531"/>
    </source>
</evidence>
<dbReference type="PANTHER" id="PTHR12789">
    <property type="entry name" value="DENSITY-REGULATED PROTEIN HOMOLOG"/>
    <property type="match status" value="1"/>
</dbReference>
<evidence type="ECO:0000259" key="4">
    <source>
        <dbReference type="PROSITE" id="PS50296"/>
    </source>
</evidence>
<dbReference type="PIRSF" id="PIRSF037511">
    <property type="entry name" value="Transl_init_SUI1_pro"/>
    <property type="match status" value="1"/>
</dbReference>
<dbReference type="GO" id="GO:0003743">
    <property type="term" value="F:translation initiation factor activity"/>
    <property type="evidence" value="ECO:0007669"/>
    <property type="project" value="UniProtKB-KW"/>
</dbReference>
<evidence type="ECO:0000256" key="3">
    <source>
        <dbReference type="ARBA" id="ARBA00022917"/>
    </source>
</evidence>
<dbReference type="RefSeq" id="WP_120239911.1">
    <property type="nucleotide sequence ID" value="NZ_CANNFL010000021.1"/>
</dbReference>
<dbReference type="GO" id="GO:0006417">
    <property type="term" value="P:regulation of translation"/>
    <property type="evidence" value="ECO:0007669"/>
    <property type="project" value="UniProtKB-KW"/>
</dbReference>
<reference evidence="5 6" key="1">
    <citation type="submission" date="2018-09" db="EMBL/GenBank/DDBJ databases">
        <title>Genomic Encyclopedia of Archaeal and Bacterial Type Strains, Phase II (KMG-II): from individual species to whole genera.</title>
        <authorList>
            <person name="Goeker M."/>
        </authorList>
    </citation>
    <scope>NUCLEOTIDE SEQUENCE [LARGE SCALE GENOMIC DNA]</scope>
    <source>
        <strain evidence="5 6">DSM 21950</strain>
    </source>
</reference>
<keyword evidence="5" id="KW-0396">Initiation factor</keyword>
<keyword evidence="2" id="KW-0810">Translation regulation</keyword>
<sequence length="111" mass="12417">MAKKKKNIVYSTNPDYNYEYEEDFVEETLPPNQQKLKVLLDKKQRKGKVVTLIEGFVGSPDDLKDLGKMLKSKCGGGGSAKDGEILIQGDHRDKIMDILKAEGYQVKRVGG</sequence>
<dbReference type="InterPro" id="IPR036877">
    <property type="entry name" value="SUI1_dom_sf"/>
</dbReference>
<evidence type="ECO:0000256" key="2">
    <source>
        <dbReference type="ARBA" id="ARBA00022845"/>
    </source>
</evidence>
<dbReference type="InterPro" id="IPR050318">
    <property type="entry name" value="DENR/SUI1_TIF"/>
</dbReference>
<evidence type="ECO:0000256" key="1">
    <source>
        <dbReference type="ARBA" id="ARBA00005422"/>
    </source>
</evidence>
<dbReference type="SUPFAM" id="SSF55159">
    <property type="entry name" value="eIF1-like"/>
    <property type="match status" value="1"/>
</dbReference>
<proteinExistence type="inferred from homology"/>
<dbReference type="InterPro" id="IPR005872">
    <property type="entry name" value="SUI1_arc_bac"/>
</dbReference>
<gene>
    <name evidence="5" type="ORF">BXY64_2129</name>
</gene>
<comment type="caution">
    <text evidence="5">The sequence shown here is derived from an EMBL/GenBank/DDBJ whole genome shotgun (WGS) entry which is preliminary data.</text>
</comment>
<dbReference type="CDD" id="cd11567">
    <property type="entry name" value="YciH_like"/>
    <property type="match status" value="1"/>
</dbReference>
<keyword evidence="6" id="KW-1185">Reference proteome</keyword>
<dbReference type="Pfam" id="PF01253">
    <property type="entry name" value="SUI1"/>
    <property type="match status" value="1"/>
</dbReference>
<dbReference type="InterPro" id="IPR001950">
    <property type="entry name" value="SUI1"/>
</dbReference>
<dbReference type="PROSITE" id="PS50296">
    <property type="entry name" value="SUI1"/>
    <property type="match status" value="1"/>
</dbReference>
<dbReference type="GO" id="GO:0002188">
    <property type="term" value="P:translation reinitiation"/>
    <property type="evidence" value="ECO:0007669"/>
    <property type="project" value="TreeGrafter"/>
</dbReference>
<dbReference type="GO" id="GO:0001731">
    <property type="term" value="P:formation of translation preinitiation complex"/>
    <property type="evidence" value="ECO:0007669"/>
    <property type="project" value="TreeGrafter"/>
</dbReference>
<accession>A0A419X2W7</accession>
<organism evidence="5 6">
    <name type="scientific">Marinifilum flexuosum</name>
    <dbReference type="NCBI Taxonomy" id="1117708"/>
    <lineage>
        <taxon>Bacteria</taxon>
        <taxon>Pseudomonadati</taxon>
        <taxon>Bacteroidota</taxon>
        <taxon>Bacteroidia</taxon>
        <taxon>Marinilabiliales</taxon>
        <taxon>Marinifilaceae</taxon>
    </lineage>
</organism>
<feature type="domain" description="SUI1" evidence="4">
    <location>
        <begin position="37"/>
        <end position="103"/>
    </location>
</feature>
<dbReference type="EMBL" id="RAPQ01000009">
    <property type="protein sequence ID" value="RKE02048.1"/>
    <property type="molecule type" value="Genomic_DNA"/>
</dbReference>
<keyword evidence="3" id="KW-0648">Protein biosynthesis</keyword>
<dbReference type="Proteomes" id="UP000284531">
    <property type="component" value="Unassembled WGS sequence"/>
</dbReference>
<dbReference type="OrthoDB" id="9792915at2"/>
<comment type="similarity">
    <text evidence="1">Belongs to the SUI1 family.</text>
</comment>
<dbReference type="AlphaFoldDB" id="A0A419X2W7"/>
<protein>
    <submittedName>
        <fullName evidence="5">Translation initiation factor 1</fullName>
    </submittedName>
</protein>
<dbReference type="GO" id="GO:0003729">
    <property type="term" value="F:mRNA binding"/>
    <property type="evidence" value="ECO:0007669"/>
    <property type="project" value="TreeGrafter"/>
</dbReference>
<evidence type="ECO:0000313" key="5">
    <source>
        <dbReference type="EMBL" id="RKE02048.1"/>
    </source>
</evidence>
<dbReference type="Gene3D" id="3.30.780.10">
    <property type="entry name" value="SUI1-like domain"/>
    <property type="match status" value="1"/>
</dbReference>